<dbReference type="AlphaFoldDB" id="A0A2G9GWY9"/>
<keyword evidence="1" id="KW-1133">Transmembrane helix</keyword>
<dbReference type="EMBL" id="NKXS01003426">
    <property type="protein sequence ID" value="PIN09791.1"/>
    <property type="molecule type" value="Genomic_DNA"/>
</dbReference>
<protein>
    <submittedName>
        <fullName evidence="2">Uncharacterized protein</fullName>
    </submittedName>
</protein>
<name>A0A2G9GWY9_9LAMI</name>
<comment type="caution">
    <text evidence="2">The sequence shown here is derived from an EMBL/GenBank/DDBJ whole genome shotgun (WGS) entry which is preliminary data.</text>
</comment>
<keyword evidence="1" id="KW-0472">Membrane</keyword>
<sequence length="93" mass="10663">MASGSGSNWSLKVVGKIRSLHHHLLFTAAVNAYYALENNGWMGLFELFMENKIGIREIYLVFCDINLVLKRKIISVSTSYNLLLLLLSFFFLF</sequence>
<evidence type="ECO:0000313" key="2">
    <source>
        <dbReference type="EMBL" id="PIN09791.1"/>
    </source>
</evidence>
<organism evidence="2 3">
    <name type="scientific">Handroanthus impetiginosus</name>
    <dbReference type="NCBI Taxonomy" id="429701"/>
    <lineage>
        <taxon>Eukaryota</taxon>
        <taxon>Viridiplantae</taxon>
        <taxon>Streptophyta</taxon>
        <taxon>Embryophyta</taxon>
        <taxon>Tracheophyta</taxon>
        <taxon>Spermatophyta</taxon>
        <taxon>Magnoliopsida</taxon>
        <taxon>eudicotyledons</taxon>
        <taxon>Gunneridae</taxon>
        <taxon>Pentapetalae</taxon>
        <taxon>asterids</taxon>
        <taxon>lamiids</taxon>
        <taxon>Lamiales</taxon>
        <taxon>Bignoniaceae</taxon>
        <taxon>Crescentiina</taxon>
        <taxon>Tabebuia alliance</taxon>
        <taxon>Handroanthus</taxon>
    </lineage>
</organism>
<feature type="transmembrane region" description="Helical" evidence="1">
    <location>
        <begin position="73"/>
        <end position="92"/>
    </location>
</feature>
<accession>A0A2G9GWY9</accession>
<evidence type="ECO:0000256" key="1">
    <source>
        <dbReference type="SAM" id="Phobius"/>
    </source>
</evidence>
<evidence type="ECO:0000313" key="3">
    <source>
        <dbReference type="Proteomes" id="UP000231279"/>
    </source>
</evidence>
<proteinExistence type="predicted"/>
<keyword evidence="3" id="KW-1185">Reference proteome</keyword>
<keyword evidence="1" id="KW-0812">Transmembrane</keyword>
<dbReference type="Proteomes" id="UP000231279">
    <property type="component" value="Unassembled WGS sequence"/>
</dbReference>
<gene>
    <name evidence="2" type="ORF">CDL12_17629</name>
</gene>
<reference evidence="3" key="1">
    <citation type="journal article" date="2018" name="Gigascience">
        <title>Genome assembly of the Pink Ipe (Handroanthus impetiginosus, Bignoniaceae), a highly valued, ecologically keystone Neotropical timber forest tree.</title>
        <authorList>
            <person name="Silva-Junior O.B."/>
            <person name="Grattapaglia D."/>
            <person name="Novaes E."/>
            <person name="Collevatti R.G."/>
        </authorList>
    </citation>
    <scope>NUCLEOTIDE SEQUENCE [LARGE SCALE GENOMIC DNA]</scope>
    <source>
        <strain evidence="3">cv. UFG-1</strain>
    </source>
</reference>